<evidence type="ECO:0000256" key="9">
    <source>
        <dbReference type="ARBA" id="ARBA00022827"/>
    </source>
</evidence>
<comment type="similarity">
    <text evidence="3">Belongs to the EROs family.</text>
</comment>
<evidence type="ECO:0000256" key="8">
    <source>
        <dbReference type="ARBA" id="ARBA00022824"/>
    </source>
</evidence>
<comment type="subcellular location">
    <subcellularLocation>
        <location evidence="2">Endoplasmic reticulum membrane</location>
        <topology evidence="2">Peripheral membrane protein</topology>
        <orientation evidence="2">Lumenal side</orientation>
    </subcellularLocation>
</comment>
<feature type="disulfide bond" description="Redox-active" evidence="18">
    <location>
        <begin position="384"/>
        <end position="387"/>
    </location>
</feature>
<evidence type="ECO:0000256" key="4">
    <source>
        <dbReference type="ARBA" id="ARBA00011802"/>
    </source>
</evidence>
<evidence type="ECO:0000256" key="3">
    <source>
        <dbReference type="ARBA" id="ARBA00008277"/>
    </source>
</evidence>
<evidence type="ECO:0000256" key="15">
    <source>
        <dbReference type="ARBA" id="ARBA00023284"/>
    </source>
</evidence>
<evidence type="ECO:0000256" key="5">
    <source>
        <dbReference type="ARBA" id="ARBA00022448"/>
    </source>
</evidence>
<evidence type="ECO:0000256" key="10">
    <source>
        <dbReference type="ARBA" id="ARBA00022982"/>
    </source>
</evidence>
<dbReference type="EnsemblMetazoa" id="G11107.1">
    <property type="protein sequence ID" value="G11107.1:cds"/>
    <property type="gene ID" value="G11107"/>
</dbReference>
<feature type="active site" evidence="16">
    <location>
        <position position="387"/>
    </location>
</feature>
<evidence type="ECO:0000256" key="16">
    <source>
        <dbReference type="PIRSR" id="PIRSR017205-1"/>
    </source>
</evidence>
<proteinExistence type="inferred from homology"/>
<dbReference type="AlphaFoldDB" id="A0A8W8HUE9"/>
<feature type="active site" description="Nucleophile" evidence="16">
    <location>
        <position position="384"/>
    </location>
</feature>
<keyword evidence="10" id="KW-0249">Electron transport</keyword>
<reference evidence="21" key="1">
    <citation type="submission" date="2022-08" db="UniProtKB">
        <authorList>
            <consortium name="EnsemblMetazoa"/>
        </authorList>
    </citation>
    <scope>IDENTIFICATION</scope>
    <source>
        <strain evidence="21">05x7-T-G4-1.051#20</strain>
    </source>
</reference>
<keyword evidence="13 18" id="KW-1015">Disulfide bond</keyword>
<feature type="binding site" evidence="17">
    <location>
        <position position="279"/>
    </location>
    <ligand>
        <name>FAD</name>
        <dbReference type="ChEBI" id="CHEBI:57692"/>
    </ligand>
</feature>
<feature type="region of interest" description="Disordered" evidence="19">
    <location>
        <begin position="104"/>
        <end position="130"/>
    </location>
</feature>
<evidence type="ECO:0000256" key="11">
    <source>
        <dbReference type="ARBA" id="ARBA00023002"/>
    </source>
</evidence>
<dbReference type="SUPFAM" id="SSF110019">
    <property type="entry name" value="ERO1-like"/>
    <property type="match status" value="1"/>
</dbReference>
<dbReference type="GO" id="GO:0015035">
    <property type="term" value="F:protein-disulfide reductase activity"/>
    <property type="evidence" value="ECO:0007669"/>
    <property type="project" value="InterPro"/>
</dbReference>
<keyword evidence="7 20" id="KW-0732">Signal</keyword>
<feature type="compositionally biased region" description="Basic and acidic residues" evidence="19">
    <location>
        <begin position="110"/>
        <end position="130"/>
    </location>
</feature>
<evidence type="ECO:0000313" key="21">
    <source>
        <dbReference type="EnsemblMetazoa" id="G11107.1:cds"/>
    </source>
</evidence>
<evidence type="ECO:0008006" key="23">
    <source>
        <dbReference type="Google" id="ProtNLM"/>
    </source>
</evidence>
<accession>A0A8W8HUE9</accession>
<evidence type="ECO:0000256" key="18">
    <source>
        <dbReference type="PIRSR" id="PIRSR017205-3"/>
    </source>
</evidence>
<feature type="signal peptide" evidence="20">
    <location>
        <begin position="1"/>
        <end position="20"/>
    </location>
</feature>
<feature type="chain" id="PRO_5036479902" description="ERO1-like protein beta" evidence="20">
    <location>
        <begin position="21"/>
        <end position="457"/>
    </location>
</feature>
<protein>
    <recommendedName>
        <fullName evidence="23">ERO1-like protein beta</fullName>
    </recommendedName>
</protein>
<evidence type="ECO:0000256" key="7">
    <source>
        <dbReference type="ARBA" id="ARBA00022729"/>
    </source>
</evidence>
<keyword evidence="9 17" id="KW-0274">FAD</keyword>
<dbReference type="GO" id="GO:0071949">
    <property type="term" value="F:FAD binding"/>
    <property type="evidence" value="ECO:0007669"/>
    <property type="project" value="InterPro"/>
</dbReference>
<evidence type="ECO:0000256" key="19">
    <source>
        <dbReference type="SAM" id="MobiDB-lite"/>
    </source>
</evidence>
<feature type="disulfide bond" description="Redox-active" evidence="18">
    <location>
        <begin position="90"/>
        <end position="95"/>
    </location>
</feature>
<comment type="subunit">
    <text evidence="4">May function both as a monomer and a homodimer.</text>
</comment>
<feature type="binding site" evidence="17">
    <location>
        <position position="242"/>
    </location>
    <ligand>
        <name>FAD</name>
        <dbReference type="ChEBI" id="CHEBI:57692"/>
    </ligand>
</feature>
<evidence type="ECO:0000256" key="6">
    <source>
        <dbReference type="ARBA" id="ARBA00022630"/>
    </source>
</evidence>
<comment type="cofactor">
    <cofactor evidence="1 17">
        <name>FAD</name>
        <dbReference type="ChEBI" id="CHEBI:57692"/>
    </cofactor>
</comment>
<evidence type="ECO:0000313" key="22">
    <source>
        <dbReference type="Proteomes" id="UP000005408"/>
    </source>
</evidence>
<keyword evidence="15" id="KW-0676">Redox-active center</keyword>
<dbReference type="OMA" id="CYKDRLH"/>
<dbReference type="GO" id="GO:0016972">
    <property type="term" value="F:thiol oxidase activity"/>
    <property type="evidence" value="ECO:0007669"/>
    <property type="project" value="InterPro"/>
</dbReference>
<keyword evidence="22" id="KW-1185">Reference proteome</keyword>
<dbReference type="GO" id="GO:0005789">
    <property type="term" value="C:endoplasmic reticulum membrane"/>
    <property type="evidence" value="ECO:0007669"/>
    <property type="project" value="UniProtKB-SubCell"/>
</dbReference>
<dbReference type="Pfam" id="PF04137">
    <property type="entry name" value="ERO1"/>
    <property type="match status" value="1"/>
</dbReference>
<feature type="disulfide bond" evidence="18">
    <location>
        <begin position="132"/>
        <end position="167"/>
    </location>
</feature>
<organism evidence="21 22">
    <name type="scientific">Magallana gigas</name>
    <name type="common">Pacific oyster</name>
    <name type="synonym">Crassostrea gigas</name>
    <dbReference type="NCBI Taxonomy" id="29159"/>
    <lineage>
        <taxon>Eukaryota</taxon>
        <taxon>Metazoa</taxon>
        <taxon>Spiralia</taxon>
        <taxon>Lophotrochozoa</taxon>
        <taxon>Mollusca</taxon>
        <taxon>Bivalvia</taxon>
        <taxon>Autobranchia</taxon>
        <taxon>Pteriomorphia</taxon>
        <taxon>Ostreida</taxon>
        <taxon>Ostreoidea</taxon>
        <taxon>Ostreidae</taxon>
        <taxon>Magallana</taxon>
    </lineage>
</organism>
<evidence type="ECO:0000256" key="13">
    <source>
        <dbReference type="ARBA" id="ARBA00023157"/>
    </source>
</evidence>
<evidence type="ECO:0000256" key="20">
    <source>
        <dbReference type="SAM" id="SignalP"/>
    </source>
</evidence>
<sequence>MTSLLLKCFVLLAISLLLDAKNGSKSQPSACFCKLQGEVDDCSCKVENLDSLNNRKVYPVLKSLLQRDYFRYFKVNLIKPCPFWSDDSRCALKDCHVQSCTEDQVPEGLKGNKNEREPNKYSKEAQKEEPNCNEERKLGALDRTISAESMEAFKNWTQHDDKQETFCEIDDEYTPDCQYVDLLLNPERYTGYKGASPHRIWKSIYEENCFKPEKLVYGSKKSLAGSMEGLCLEQRAFYRLVSGLHTSINLHLCNEYLFPAKNLLSSPEFGPNTEEFIRRFDPKPTKGQGPQRLKNLYFTYLVELRALVKAAPYLEEEDFFTGNPEEDKDVKEGVKDFLEIIKSFPDHFDESKLFKGDPKVAEKLKTEFREHFRNISRIMDCVGCDKCKLWGKLQVQGMGTALKILFSGDRIGLESTVNAHHKQRFQLRRSEIVSLFNAFGRLSSSIQTIEKFRKLTS</sequence>
<dbReference type="GO" id="GO:0034975">
    <property type="term" value="P:protein folding in endoplasmic reticulum"/>
    <property type="evidence" value="ECO:0007669"/>
    <property type="project" value="InterPro"/>
</dbReference>
<feature type="binding site" evidence="17">
    <location>
        <position position="190"/>
    </location>
    <ligand>
        <name>FAD</name>
        <dbReference type="ChEBI" id="CHEBI:57692"/>
    </ligand>
</feature>
<dbReference type="PIRSF" id="PIRSF017205">
    <property type="entry name" value="ERO1"/>
    <property type="match status" value="1"/>
</dbReference>
<keyword evidence="5" id="KW-0813">Transport</keyword>
<dbReference type="InterPro" id="IPR007266">
    <property type="entry name" value="Ero1"/>
</dbReference>
<feature type="binding site" evidence="17">
    <location>
        <position position="245"/>
    </location>
    <ligand>
        <name>FAD</name>
        <dbReference type="ChEBI" id="CHEBI:57692"/>
    </ligand>
</feature>
<feature type="binding site" evidence="17">
    <location>
        <position position="201"/>
    </location>
    <ligand>
        <name>FAD</name>
        <dbReference type="ChEBI" id="CHEBI:57692"/>
    </ligand>
</feature>
<keyword evidence="11" id="KW-0560">Oxidoreductase</keyword>
<keyword evidence="8" id="KW-0256">Endoplasmic reticulum</keyword>
<evidence type="ECO:0000256" key="1">
    <source>
        <dbReference type="ARBA" id="ARBA00001974"/>
    </source>
</evidence>
<evidence type="ECO:0000256" key="17">
    <source>
        <dbReference type="PIRSR" id="PIRSR017205-2"/>
    </source>
</evidence>
<evidence type="ECO:0000256" key="12">
    <source>
        <dbReference type="ARBA" id="ARBA00023136"/>
    </source>
</evidence>
<keyword evidence="6" id="KW-0285">Flavoprotein</keyword>
<dbReference type="InterPro" id="IPR037192">
    <property type="entry name" value="ERO1-like_sf"/>
</dbReference>
<name>A0A8W8HUE9_MAGGI</name>
<evidence type="ECO:0000256" key="2">
    <source>
        <dbReference type="ARBA" id="ARBA00004367"/>
    </source>
</evidence>
<feature type="binding site" evidence="17">
    <location>
        <position position="188"/>
    </location>
    <ligand>
        <name>FAD</name>
        <dbReference type="ChEBI" id="CHEBI:57692"/>
    </ligand>
</feature>
<keyword evidence="12" id="KW-0472">Membrane</keyword>
<dbReference type="PANTHER" id="PTHR12613">
    <property type="entry name" value="ERO1-RELATED"/>
    <property type="match status" value="1"/>
</dbReference>
<dbReference type="OrthoDB" id="269384at2759"/>
<dbReference type="PANTHER" id="PTHR12613:SF0">
    <property type="entry name" value="ERO1-LIKE PROTEIN"/>
    <property type="match status" value="1"/>
</dbReference>
<keyword evidence="14" id="KW-0325">Glycoprotein</keyword>
<evidence type="ECO:0000256" key="14">
    <source>
        <dbReference type="ARBA" id="ARBA00023180"/>
    </source>
</evidence>
<dbReference type="Proteomes" id="UP000005408">
    <property type="component" value="Unassembled WGS sequence"/>
</dbReference>